<evidence type="ECO:0000313" key="3">
    <source>
        <dbReference type="EMBL" id="TRZ01277.1"/>
    </source>
</evidence>
<proteinExistence type="predicted"/>
<accession>A0A553RGI0</accession>
<dbReference type="InterPro" id="IPR033382">
    <property type="entry name" value="USP24_UBA"/>
</dbReference>
<dbReference type="STRING" id="623744.A0A553RGI0"/>
<dbReference type="SUPFAM" id="SSF46934">
    <property type="entry name" value="UBA-like"/>
    <property type="match status" value="1"/>
</dbReference>
<dbReference type="EMBL" id="SRMA01024126">
    <property type="protein sequence ID" value="TRZ01277.1"/>
    <property type="molecule type" value="Genomic_DNA"/>
</dbReference>
<feature type="domain" description="UBA" evidence="2">
    <location>
        <begin position="3"/>
        <end position="45"/>
    </location>
</feature>
<dbReference type="CDD" id="cd14286">
    <property type="entry name" value="UBA_UBP24"/>
    <property type="match status" value="1"/>
</dbReference>
<dbReference type="Proteomes" id="UP000316079">
    <property type="component" value="Unassembled WGS sequence"/>
</dbReference>
<name>A0A553RGI0_9TELE</name>
<dbReference type="OrthoDB" id="9949168at2759"/>
<dbReference type="AlphaFoldDB" id="A0A553RGI0"/>
<keyword evidence="4" id="KW-1185">Reference proteome</keyword>
<evidence type="ECO:0000256" key="1">
    <source>
        <dbReference type="SAM" id="MobiDB-lite"/>
    </source>
</evidence>
<dbReference type="InterPro" id="IPR009060">
    <property type="entry name" value="UBA-like_sf"/>
</dbReference>
<protein>
    <recommendedName>
        <fullName evidence="2">UBA domain-containing protein</fullName>
    </recommendedName>
</protein>
<comment type="caution">
    <text evidence="3">The sequence shown here is derived from an EMBL/GenBank/DDBJ whole genome shotgun (WGS) entry which is preliminary data.</text>
</comment>
<dbReference type="InterPro" id="IPR015940">
    <property type="entry name" value="UBA"/>
</dbReference>
<reference evidence="3 4" key="1">
    <citation type="journal article" date="2019" name="Sci. Data">
        <title>Hybrid genome assembly and annotation of Danionella translucida.</title>
        <authorList>
            <person name="Kadobianskyi M."/>
            <person name="Schulze L."/>
            <person name="Schuelke M."/>
            <person name="Judkewitz B."/>
        </authorList>
    </citation>
    <scope>NUCLEOTIDE SEQUENCE [LARGE SCALE GENOMIC DNA]</scope>
    <source>
        <strain evidence="3 4">Bolton</strain>
    </source>
</reference>
<sequence length="164" mass="17425">MMETEEEQHMTTLLCMGFPDPVAIRKALRLAKNDINEAVALLTNESPGLGYSYEPMESGPSPGSGDGENSGRTVTGGFDPPPAYHDVVESEVSYVNQALLLEAELQGLSKTGGKGARAHAPLSPGYLLSLCMKSRAESGAFSWRINATTVRSLRPSGMAIHGCL</sequence>
<feature type="region of interest" description="Disordered" evidence="1">
    <location>
        <begin position="49"/>
        <end position="82"/>
    </location>
</feature>
<gene>
    <name evidence="3" type="ORF">DNTS_030120</name>
</gene>
<dbReference type="Gene3D" id="1.10.8.10">
    <property type="entry name" value="DNA helicase RuvA subunit, C-terminal domain"/>
    <property type="match status" value="1"/>
</dbReference>
<dbReference type="PROSITE" id="PS50030">
    <property type="entry name" value="UBA"/>
    <property type="match status" value="1"/>
</dbReference>
<organism evidence="3 4">
    <name type="scientific">Danionella cerebrum</name>
    <dbReference type="NCBI Taxonomy" id="2873325"/>
    <lineage>
        <taxon>Eukaryota</taxon>
        <taxon>Metazoa</taxon>
        <taxon>Chordata</taxon>
        <taxon>Craniata</taxon>
        <taxon>Vertebrata</taxon>
        <taxon>Euteleostomi</taxon>
        <taxon>Actinopterygii</taxon>
        <taxon>Neopterygii</taxon>
        <taxon>Teleostei</taxon>
        <taxon>Ostariophysi</taxon>
        <taxon>Cypriniformes</taxon>
        <taxon>Danionidae</taxon>
        <taxon>Danioninae</taxon>
        <taxon>Danionella</taxon>
    </lineage>
</organism>
<evidence type="ECO:0000313" key="4">
    <source>
        <dbReference type="Proteomes" id="UP000316079"/>
    </source>
</evidence>
<feature type="compositionally biased region" description="Low complexity" evidence="1">
    <location>
        <begin position="52"/>
        <end position="61"/>
    </location>
</feature>
<dbReference type="FunFam" id="1.10.8.10:FF:000075">
    <property type="entry name" value="Ubiquitin carboxyl-terminal hydrolase 24"/>
    <property type="match status" value="1"/>
</dbReference>
<dbReference type="Pfam" id="PF00627">
    <property type="entry name" value="UBA"/>
    <property type="match status" value="1"/>
</dbReference>
<evidence type="ECO:0000259" key="2">
    <source>
        <dbReference type="PROSITE" id="PS50030"/>
    </source>
</evidence>